<feature type="binding site" evidence="10">
    <location>
        <position position="212"/>
    </location>
    <ligand>
        <name>Zn(2+)</name>
        <dbReference type="ChEBI" id="CHEBI:29105"/>
        <label>1</label>
        <note>catalytic</note>
    </ligand>
</feature>
<dbReference type="HAMAP" id="MF_01818">
    <property type="entry name" value="RNase_Z_BN"/>
    <property type="match status" value="1"/>
</dbReference>
<evidence type="ECO:0000313" key="11">
    <source>
        <dbReference type="EMBL" id="HIZ71618.1"/>
    </source>
</evidence>
<comment type="function">
    <text evidence="9 10">Zinc phosphodiesterase, which displays some tRNA 3'-processing endonuclease activity. Probably involved in tRNA maturation, by removing a 3'-trailer from precursor tRNA.</text>
</comment>
<evidence type="ECO:0000256" key="4">
    <source>
        <dbReference type="ARBA" id="ARBA00022722"/>
    </source>
</evidence>
<sequence length="314" mass="35168">MELLFLGTGSGVPSKQRNVSSLALKLLDERNSIWLFDCGEATQHQILQTTLKPRKIEKIFISHMHGDHIFGLPGLLSSRGFQGGTDRLTIYGPIGIKGYILSSLKYAGTYLNYPIRFVEFKEPGVIFEDDQFKVTVGKLKHGIPSYGFRIEEADHEGTLDAEKLKELNIPPGPLYGRIKNKEIVKLEDGRVINGEDFVGPEQKGRVVTILGDTLKHPNSIQLAKDADVLVHESTFGSNEEDLARQYNHSTTTQAAQIAKEAGVNKLLLTHFSSRYLYKDMKQLKKEAKAIFPNTCLMKDLQEISIPLKREGSEE</sequence>
<dbReference type="EMBL" id="DXAZ01000123">
    <property type="protein sequence ID" value="HIZ71618.1"/>
    <property type="molecule type" value="Genomic_DNA"/>
</dbReference>
<dbReference type="SUPFAM" id="SSF56281">
    <property type="entry name" value="Metallo-hydrolase/oxidoreductase"/>
    <property type="match status" value="1"/>
</dbReference>
<name>A0A9D2JYW4_9LACT</name>
<comment type="catalytic activity">
    <reaction evidence="10">
        <text>Endonucleolytic cleavage of RNA, removing extra 3' nucleotides from tRNA precursor, generating 3' termini of tRNAs. A 3'-hydroxy group is left at the tRNA terminus and a 5'-phosphoryl group is left at the trailer molecule.</text>
        <dbReference type="EC" id="3.1.26.11"/>
    </reaction>
</comment>
<gene>
    <name evidence="10 11" type="primary">rnz</name>
    <name evidence="11" type="ORF">H9808_07655</name>
</gene>
<organism evidence="11 12">
    <name type="scientific">Candidatus Atopostipes pullistercoris</name>
    <dbReference type="NCBI Taxonomy" id="2838467"/>
    <lineage>
        <taxon>Bacteria</taxon>
        <taxon>Bacillati</taxon>
        <taxon>Bacillota</taxon>
        <taxon>Bacilli</taxon>
        <taxon>Lactobacillales</taxon>
        <taxon>Carnobacteriaceae</taxon>
        <taxon>Atopostipes</taxon>
    </lineage>
</organism>
<dbReference type="Gene3D" id="3.60.15.10">
    <property type="entry name" value="Ribonuclease Z/Hydroxyacylglutathione hydrolase-like"/>
    <property type="match status" value="1"/>
</dbReference>
<feature type="binding site" evidence="10">
    <location>
        <position position="63"/>
    </location>
    <ligand>
        <name>Zn(2+)</name>
        <dbReference type="ChEBI" id="CHEBI:29105"/>
        <label>1</label>
        <note>catalytic</note>
    </ligand>
</feature>
<evidence type="ECO:0000313" key="12">
    <source>
        <dbReference type="Proteomes" id="UP000824106"/>
    </source>
</evidence>
<evidence type="ECO:0000256" key="3">
    <source>
        <dbReference type="ARBA" id="ARBA00022694"/>
    </source>
</evidence>
<keyword evidence="8 10" id="KW-0862">Zinc</keyword>
<feature type="binding site" evidence="10">
    <location>
        <position position="65"/>
    </location>
    <ligand>
        <name>Zn(2+)</name>
        <dbReference type="ChEBI" id="CHEBI:29105"/>
        <label>1</label>
        <note>catalytic</note>
    </ligand>
</feature>
<keyword evidence="3 10" id="KW-0819">tRNA processing</keyword>
<dbReference type="GO" id="GO:0042802">
    <property type="term" value="F:identical protein binding"/>
    <property type="evidence" value="ECO:0007669"/>
    <property type="project" value="UniProtKB-ARBA"/>
</dbReference>
<evidence type="ECO:0000256" key="10">
    <source>
        <dbReference type="HAMAP-Rule" id="MF_01818"/>
    </source>
</evidence>
<keyword evidence="5 10" id="KW-0479">Metal-binding</keyword>
<dbReference type="Proteomes" id="UP000824106">
    <property type="component" value="Unassembled WGS sequence"/>
</dbReference>
<dbReference type="GO" id="GO:0042781">
    <property type="term" value="F:3'-tRNA processing endoribonuclease activity"/>
    <property type="evidence" value="ECO:0007669"/>
    <property type="project" value="UniProtKB-UniRule"/>
</dbReference>
<dbReference type="Pfam" id="PF23023">
    <property type="entry name" value="Anti-Pycsar_Apyc1"/>
    <property type="match status" value="1"/>
</dbReference>
<dbReference type="FunFam" id="3.60.15.10:FF:000002">
    <property type="entry name" value="Ribonuclease Z"/>
    <property type="match status" value="1"/>
</dbReference>
<dbReference type="AlphaFoldDB" id="A0A9D2JYW4"/>
<proteinExistence type="inferred from homology"/>
<evidence type="ECO:0000256" key="7">
    <source>
        <dbReference type="ARBA" id="ARBA00022801"/>
    </source>
</evidence>
<dbReference type="NCBIfam" id="TIGR02651">
    <property type="entry name" value="RNase_Z"/>
    <property type="match status" value="1"/>
</dbReference>
<keyword evidence="6 10" id="KW-0255">Endonuclease</keyword>
<evidence type="ECO:0000256" key="1">
    <source>
        <dbReference type="ARBA" id="ARBA00011738"/>
    </source>
</evidence>
<protein>
    <recommendedName>
        <fullName evidence="2 10">Ribonuclease Z</fullName>
        <shortName evidence="10">RNase Z</shortName>
        <ecNumber evidence="2 10">3.1.26.11</ecNumber>
    </recommendedName>
    <alternativeName>
        <fullName evidence="10">tRNA 3 endonuclease</fullName>
    </alternativeName>
    <alternativeName>
        <fullName evidence="10">tRNase Z</fullName>
    </alternativeName>
</protein>
<feature type="binding site" evidence="10">
    <location>
        <position position="270"/>
    </location>
    <ligand>
        <name>Zn(2+)</name>
        <dbReference type="ChEBI" id="CHEBI:29105"/>
        <label>2</label>
        <note>catalytic</note>
    </ligand>
</feature>
<dbReference type="PANTHER" id="PTHR46018">
    <property type="entry name" value="ZINC PHOSPHODIESTERASE ELAC PROTEIN 1"/>
    <property type="match status" value="1"/>
</dbReference>
<evidence type="ECO:0000256" key="2">
    <source>
        <dbReference type="ARBA" id="ARBA00012477"/>
    </source>
</evidence>
<dbReference type="GO" id="GO:0008270">
    <property type="term" value="F:zinc ion binding"/>
    <property type="evidence" value="ECO:0007669"/>
    <property type="project" value="UniProtKB-UniRule"/>
</dbReference>
<reference evidence="11" key="1">
    <citation type="journal article" date="2021" name="PeerJ">
        <title>Extensive microbial diversity within the chicken gut microbiome revealed by metagenomics and culture.</title>
        <authorList>
            <person name="Gilroy R."/>
            <person name="Ravi A."/>
            <person name="Getino M."/>
            <person name="Pursley I."/>
            <person name="Horton D.L."/>
            <person name="Alikhan N.F."/>
            <person name="Baker D."/>
            <person name="Gharbi K."/>
            <person name="Hall N."/>
            <person name="Watson M."/>
            <person name="Adriaenssens E.M."/>
            <person name="Foster-Nyarko E."/>
            <person name="Jarju S."/>
            <person name="Secka A."/>
            <person name="Antonio M."/>
            <person name="Oren A."/>
            <person name="Chaudhuri R.R."/>
            <person name="La Ragione R."/>
            <person name="Hildebrand F."/>
            <person name="Pallen M.J."/>
        </authorList>
    </citation>
    <scope>NUCLEOTIDE SEQUENCE</scope>
    <source>
        <strain evidence="11">CHK169-4300</strain>
    </source>
</reference>
<feature type="active site" description="Proton acceptor" evidence="10">
    <location>
        <position position="67"/>
    </location>
</feature>
<accession>A0A9D2JYW4</accession>
<evidence type="ECO:0000256" key="8">
    <source>
        <dbReference type="ARBA" id="ARBA00022833"/>
    </source>
</evidence>
<dbReference type="EC" id="3.1.26.11" evidence="2 10"/>
<comment type="caution">
    <text evidence="11">The sequence shown here is derived from an EMBL/GenBank/DDBJ whole genome shotgun (WGS) entry which is preliminary data.</text>
</comment>
<feature type="binding site" evidence="10">
    <location>
        <position position="141"/>
    </location>
    <ligand>
        <name>Zn(2+)</name>
        <dbReference type="ChEBI" id="CHEBI:29105"/>
        <label>1</label>
        <note>catalytic</note>
    </ligand>
</feature>
<comment type="subunit">
    <text evidence="1 10">Homodimer.</text>
</comment>
<feature type="binding site" evidence="10">
    <location>
        <position position="68"/>
    </location>
    <ligand>
        <name>Zn(2+)</name>
        <dbReference type="ChEBI" id="CHEBI:29105"/>
        <label>2</label>
        <note>catalytic</note>
    </ligand>
</feature>
<feature type="binding site" evidence="10">
    <location>
        <position position="212"/>
    </location>
    <ligand>
        <name>Zn(2+)</name>
        <dbReference type="ChEBI" id="CHEBI:29105"/>
        <label>2</label>
        <note>catalytic</note>
    </ligand>
</feature>
<evidence type="ECO:0000256" key="5">
    <source>
        <dbReference type="ARBA" id="ARBA00022723"/>
    </source>
</evidence>
<reference evidence="11" key="2">
    <citation type="submission" date="2021-04" db="EMBL/GenBank/DDBJ databases">
        <authorList>
            <person name="Gilroy R."/>
        </authorList>
    </citation>
    <scope>NUCLEOTIDE SEQUENCE</scope>
    <source>
        <strain evidence="11">CHK169-4300</strain>
    </source>
</reference>
<comment type="similarity">
    <text evidence="10">Belongs to the RNase Z family.</text>
</comment>
<dbReference type="InterPro" id="IPR013471">
    <property type="entry name" value="RNase_Z/BN"/>
</dbReference>
<evidence type="ECO:0000256" key="9">
    <source>
        <dbReference type="ARBA" id="ARBA00057812"/>
    </source>
</evidence>
<dbReference type="CDD" id="cd07717">
    <property type="entry name" value="RNaseZ_ZiPD-like_MBL-fold"/>
    <property type="match status" value="1"/>
</dbReference>
<dbReference type="NCBIfam" id="NF000801">
    <property type="entry name" value="PRK00055.1-3"/>
    <property type="match status" value="1"/>
</dbReference>
<keyword evidence="7 10" id="KW-0378">Hydrolase</keyword>
<evidence type="ECO:0000256" key="6">
    <source>
        <dbReference type="ARBA" id="ARBA00022759"/>
    </source>
</evidence>
<comment type="cofactor">
    <cofactor evidence="10">
        <name>Zn(2+)</name>
        <dbReference type="ChEBI" id="CHEBI:29105"/>
    </cofactor>
    <text evidence="10">Binds 2 Zn(2+) ions.</text>
</comment>
<dbReference type="InterPro" id="IPR036866">
    <property type="entry name" value="RibonucZ/Hydroxyglut_hydro"/>
</dbReference>
<dbReference type="PANTHER" id="PTHR46018:SF2">
    <property type="entry name" value="ZINC PHOSPHODIESTERASE ELAC PROTEIN 1"/>
    <property type="match status" value="1"/>
</dbReference>
<feature type="binding site" evidence="10">
    <location>
        <position position="67"/>
    </location>
    <ligand>
        <name>Zn(2+)</name>
        <dbReference type="ChEBI" id="CHEBI:29105"/>
        <label>2</label>
        <note>catalytic</note>
    </ligand>
</feature>
<keyword evidence="4 10" id="KW-0540">Nuclease</keyword>